<comment type="subcellular location">
    <subcellularLocation>
        <location evidence="1">Membrane</location>
    </subcellularLocation>
</comment>
<evidence type="ECO:0000256" key="1">
    <source>
        <dbReference type="ARBA" id="ARBA00004370"/>
    </source>
</evidence>
<dbReference type="Proteomes" id="UP001151529">
    <property type="component" value="Chromosome 8"/>
</dbReference>
<keyword evidence="3" id="KW-0812">Transmembrane</keyword>
<evidence type="ECO:0000259" key="7">
    <source>
        <dbReference type="Pfam" id="PF01490"/>
    </source>
</evidence>
<evidence type="ECO:0000256" key="3">
    <source>
        <dbReference type="ARBA" id="ARBA00022692"/>
    </source>
</evidence>
<dbReference type="EMBL" id="JAPFFL010000012">
    <property type="protein sequence ID" value="KAJ6690001.1"/>
    <property type="molecule type" value="Genomic_DNA"/>
</dbReference>
<proteinExistence type="predicted"/>
<keyword evidence="2" id="KW-0813">Transport</keyword>
<name>A0A9Q0PKP0_SALVM</name>
<evidence type="ECO:0000256" key="4">
    <source>
        <dbReference type="ARBA" id="ARBA00022970"/>
    </source>
</evidence>
<dbReference type="OrthoDB" id="10351388at2759"/>
<evidence type="ECO:0000256" key="6">
    <source>
        <dbReference type="ARBA" id="ARBA00023136"/>
    </source>
</evidence>
<accession>A0A9Q0PKP0</accession>
<keyword evidence="6" id="KW-0472">Membrane</keyword>
<evidence type="ECO:0000256" key="2">
    <source>
        <dbReference type="ARBA" id="ARBA00022448"/>
    </source>
</evidence>
<dbReference type="GO" id="GO:0006865">
    <property type="term" value="P:amino acid transport"/>
    <property type="evidence" value="ECO:0007669"/>
    <property type="project" value="UniProtKB-KW"/>
</dbReference>
<keyword evidence="9" id="KW-1185">Reference proteome</keyword>
<reference evidence="8" key="2">
    <citation type="journal article" date="2023" name="Int. J. Mol. Sci.">
        <title>De Novo Assembly and Annotation of 11 Diverse Shrub Willow (Salix) Genomes Reveals Novel Gene Organization in Sex-Linked Regions.</title>
        <authorList>
            <person name="Hyden B."/>
            <person name="Feng K."/>
            <person name="Yates T.B."/>
            <person name="Jawdy S."/>
            <person name="Cereghino C."/>
            <person name="Smart L.B."/>
            <person name="Muchero W."/>
        </authorList>
    </citation>
    <scope>NUCLEOTIDE SEQUENCE [LARGE SCALE GENOMIC DNA]</scope>
    <source>
        <tissue evidence="8">Shoot tip</tissue>
    </source>
</reference>
<gene>
    <name evidence="8" type="ORF">OIU85_006301</name>
</gene>
<sequence length="218" mass="24825">MECLKAKEVESLSQLPQPEEPRRGTTFLKTCFNGLNALSGVGILSIPYALSQGGWLSLILLFSSGGSMLVYRVTSKTLFPYVVQFHERQKPILQGLTCQLRYKHRHLWDQWQSLGYLMYGEYLKSQQISQHPRQDSNCDQHRGGGSGNSLFRIRDGFYRAGVHRGNPDDRVFCGYNRYIYFNQTDRNASLKLKDGAIKLTDNKIISSNAVILQKQLEG</sequence>
<dbReference type="GO" id="GO:0016020">
    <property type="term" value="C:membrane"/>
    <property type="evidence" value="ECO:0007669"/>
    <property type="project" value="UniProtKB-SubCell"/>
</dbReference>
<evidence type="ECO:0000313" key="8">
    <source>
        <dbReference type="EMBL" id="KAJ6690001.1"/>
    </source>
</evidence>
<dbReference type="InterPro" id="IPR013057">
    <property type="entry name" value="AA_transpt_TM"/>
</dbReference>
<keyword evidence="5" id="KW-1133">Transmembrane helix</keyword>
<organism evidence="8 9">
    <name type="scientific">Salix viminalis</name>
    <name type="common">Common osier</name>
    <name type="synonym">Basket willow</name>
    <dbReference type="NCBI Taxonomy" id="40686"/>
    <lineage>
        <taxon>Eukaryota</taxon>
        <taxon>Viridiplantae</taxon>
        <taxon>Streptophyta</taxon>
        <taxon>Embryophyta</taxon>
        <taxon>Tracheophyta</taxon>
        <taxon>Spermatophyta</taxon>
        <taxon>Magnoliopsida</taxon>
        <taxon>eudicotyledons</taxon>
        <taxon>Gunneridae</taxon>
        <taxon>Pentapetalae</taxon>
        <taxon>rosids</taxon>
        <taxon>fabids</taxon>
        <taxon>Malpighiales</taxon>
        <taxon>Salicaceae</taxon>
        <taxon>Saliceae</taxon>
        <taxon>Salix</taxon>
    </lineage>
</organism>
<dbReference type="Pfam" id="PF01490">
    <property type="entry name" value="Aa_trans"/>
    <property type="match status" value="1"/>
</dbReference>
<comment type="caution">
    <text evidence="8">The sequence shown here is derived from an EMBL/GenBank/DDBJ whole genome shotgun (WGS) entry which is preliminary data.</text>
</comment>
<protein>
    <recommendedName>
        <fullName evidence="7">Amino acid transporter transmembrane domain-containing protein</fullName>
    </recommendedName>
</protein>
<evidence type="ECO:0000256" key="5">
    <source>
        <dbReference type="ARBA" id="ARBA00022989"/>
    </source>
</evidence>
<reference evidence="8" key="1">
    <citation type="submission" date="2022-11" db="EMBL/GenBank/DDBJ databases">
        <authorList>
            <person name="Hyden B.L."/>
            <person name="Feng K."/>
            <person name="Yates T."/>
            <person name="Jawdy S."/>
            <person name="Smart L.B."/>
            <person name="Muchero W."/>
        </authorList>
    </citation>
    <scope>NUCLEOTIDE SEQUENCE</scope>
    <source>
        <tissue evidence="8">Shoot tip</tissue>
    </source>
</reference>
<dbReference type="AlphaFoldDB" id="A0A9Q0PKP0"/>
<evidence type="ECO:0000313" key="9">
    <source>
        <dbReference type="Proteomes" id="UP001151529"/>
    </source>
</evidence>
<keyword evidence="4" id="KW-0029">Amino-acid transport</keyword>
<feature type="domain" description="Amino acid transporter transmembrane" evidence="7">
    <location>
        <begin position="24"/>
        <end position="65"/>
    </location>
</feature>